<evidence type="ECO:0000256" key="3">
    <source>
        <dbReference type="ARBA" id="ARBA00022825"/>
    </source>
</evidence>
<proteinExistence type="predicted"/>
<keyword evidence="6" id="KW-1185">Reference proteome</keyword>
<dbReference type="PANTHER" id="PTHR42759:SF1">
    <property type="entry name" value="MAGNESIUM-CHELATASE SUBUNIT CHLD"/>
    <property type="match status" value="1"/>
</dbReference>
<dbReference type="GO" id="GO:0006508">
    <property type="term" value="P:proteolysis"/>
    <property type="evidence" value="ECO:0007669"/>
    <property type="project" value="UniProtKB-KW"/>
</dbReference>
<dbReference type="Pfam" id="PF01078">
    <property type="entry name" value="Mg_chelatase"/>
    <property type="match status" value="1"/>
</dbReference>
<reference evidence="5" key="2">
    <citation type="submission" date="2022-09" db="EMBL/GenBank/DDBJ databases">
        <authorList>
            <person name="Sun Q."/>
            <person name="Ohkuma M."/>
        </authorList>
    </citation>
    <scope>NUCLEOTIDE SEQUENCE</scope>
    <source>
        <strain evidence="5">JCM 13583</strain>
    </source>
</reference>
<dbReference type="Proteomes" id="UP000632195">
    <property type="component" value="Unassembled WGS sequence"/>
</dbReference>
<dbReference type="Gene3D" id="1.10.8.60">
    <property type="match status" value="1"/>
</dbReference>
<keyword evidence="2" id="KW-0378">Hydrolase</keyword>
<dbReference type="CDD" id="cd00009">
    <property type="entry name" value="AAA"/>
    <property type="match status" value="1"/>
</dbReference>
<dbReference type="AlphaFoldDB" id="A0AA37BPM4"/>
<dbReference type="GO" id="GO:0005524">
    <property type="term" value="F:ATP binding"/>
    <property type="evidence" value="ECO:0007669"/>
    <property type="project" value="InterPro"/>
</dbReference>
<keyword evidence="1" id="KW-0645">Protease</keyword>
<dbReference type="InterPro" id="IPR002078">
    <property type="entry name" value="Sigma_54_int"/>
</dbReference>
<evidence type="ECO:0000256" key="1">
    <source>
        <dbReference type="ARBA" id="ARBA00022670"/>
    </source>
</evidence>
<dbReference type="Pfam" id="PF00158">
    <property type="entry name" value="Sigma54_activat"/>
    <property type="match status" value="1"/>
</dbReference>
<dbReference type="InterPro" id="IPR000523">
    <property type="entry name" value="Mg_chelatse_chII-like_cat_dom"/>
</dbReference>
<keyword evidence="3" id="KW-0720">Serine protease</keyword>
<dbReference type="EMBL" id="BMNY01000001">
    <property type="protein sequence ID" value="GGM67459.1"/>
    <property type="molecule type" value="Genomic_DNA"/>
</dbReference>
<dbReference type="InterPro" id="IPR003593">
    <property type="entry name" value="AAA+_ATPase"/>
</dbReference>
<organism evidence="5 6">
    <name type="scientific">Thermogymnomonas acidicola</name>
    <dbReference type="NCBI Taxonomy" id="399579"/>
    <lineage>
        <taxon>Archaea</taxon>
        <taxon>Methanobacteriati</taxon>
        <taxon>Thermoplasmatota</taxon>
        <taxon>Thermoplasmata</taxon>
        <taxon>Thermoplasmatales</taxon>
        <taxon>Thermogymnomonas</taxon>
    </lineage>
</organism>
<evidence type="ECO:0000313" key="5">
    <source>
        <dbReference type="EMBL" id="GGM67459.1"/>
    </source>
</evidence>
<feature type="domain" description="AAA+ ATPase" evidence="4">
    <location>
        <begin position="45"/>
        <end position="356"/>
    </location>
</feature>
<gene>
    <name evidence="5" type="ORF">GCM10007108_01890</name>
</gene>
<dbReference type="InterPro" id="IPR027417">
    <property type="entry name" value="P-loop_NTPase"/>
</dbReference>
<evidence type="ECO:0000256" key="2">
    <source>
        <dbReference type="ARBA" id="ARBA00022801"/>
    </source>
</evidence>
<sequence length="499" mass="56178">MGSPYVNFDYENFQDTSYVPIPQNPLDRVIGQDEAVKMALIAAKQRRHLLLVGPPGVGKSMIAQAMSFYIPRPQQEIRVVHNPQYPERPFVEIKSLAEIIEEKKEMSSVEGEVVDPRQVPSSVAERLGYRCPRCGFYSLPSDVTCPNCGQPKVTISAQGPFGDVFNVIGAAFGVQNSQERVTSTRRVGDREEVIVYERYGDKIRILDEKTLERRRKLDKRSPSKVIVPIDRNPFVLATGASETELLGDVRHDPYGGHPQLGTLPYERVIAGAVHEAHEGVLFIDEITHLGNLQRFILTAMQERHFPITGRNPQSAGASVRVDKVPTDFILVAACNIQDLQYILSPLRSRIVGSGYEILMEVAMPDTPANRVKYIQFIAQEINSDGKIPHMTMDACKLIIEEGRRRAKEIDRKDNALTLRLRELGGLIRAAGDIAVSKEKNLIEPEDVKEALSVYRPVEEKIKKYYGNMGAAVSSESTIAQRGEEYYFSYHNYREDRSYQ</sequence>
<dbReference type="Gene3D" id="3.40.50.300">
    <property type="entry name" value="P-loop containing nucleotide triphosphate hydrolases"/>
    <property type="match status" value="2"/>
</dbReference>
<dbReference type="InterPro" id="IPR050764">
    <property type="entry name" value="CbbQ/NirQ/NorQ/GpvN"/>
</dbReference>
<dbReference type="GO" id="GO:0008236">
    <property type="term" value="F:serine-type peptidase activity"/>
    <property type="evidence" value="ECO:0007669"/>
    <property type="project" value="UniProtKB-KW"/>
</dbReference>
<evidence type="ECO:0000259" key="4">
    <source>
        <dbReference type="SMART" id="SM00382"/>
    </source>
</evidence>
<evidence type="ECO:0000313" key="6">
    <source>
        <dbReference type="Proteomes" id="UP000632195"/>
    </source>
</evidence>
<dbReference type="GO" id="GO:0006355">
    <property type="term" value="P:regulation of DNA-templated transcription"/>
    <property type="evidence" value="ECO:0007669"/>
    <property type="project" value="InterPro"/>
</dbReference>
<dbReference type="PANTHER" id="PTHR42759">
    <property type="entry name" value="MOXR FAMILY PROTEIN"/>
    <property type="match status" value="1"/>
</dbReference>
<dbReference type="SUPFAM" id="SSF52540">
    <property type="entry name" value="P-loop containing nucleoside triphosphate hydrolases"/>
    <property type="match status" value="1"/>
</dbReference>
<accession>A0AA37BPM4</accession>
<protein>
    <submittedName>
        <fullName evidence="5">Peptidase</fullName>
    </submittedName>
</protein>
<name>A0AA37BPM4_9ARCH</name>
<dbReference type="RefSeq" id="WP_188679545.1">
    <property type="nucleotide sequence ID" value="NZ_BMNY01000001.1"/>
</dbReference>
<reference evidence="5" key="1">
    <citation type="journal article" date="2014" name="Int. J. Syst. Evol. Microbiol.">
        <title>Complete genome sequence of Corynebacterium casei LMG S-19264T (=DSM 44701T), isolated from a smear-ripened cheese.</title>
        <authorList>
            <consortium name="US DOE Joint Genome Institute (JGI-PGF)"/>
            <person name="Walter F."/>
            <person name="Albersmeier A."/>
            <person name="Kalinowski J."/>
            <person name="Ruckert C."/>
        </authorList>
    </citation>
    <scope>NUCLEOTIDE SEQUENCE</scope>
    <source>
        <strain evidence="5">JCM 13583</strain>
    </source>
</reference>
<comment type="caution">
    <text evidence="5">The sequence shown here is derived from an EMBL/GenBank/DDBJ whole genome shotgun (WGS) entry which is preliminary data.</text>
</comment>
<dbReference type="SMART" id="SM00382">
    <property type="entry name" value="AAA"/>
    <property type="match status" value="1"/>
</dbReference>